<comment type="similarity">
    <text evidence="2">Belongs to the UPF0126 family.</text>
</comment>
<evidence type="ECO:0000256" key="2">
    <source>
        <dbReference type="ARBA" id="ARBA00008193"/>
    </source>
</evidence>
<dbReference type="PANTHER" id="PTHR30506:SF3">
    <property type="entry name" value="UPF0126 INNER MEMBRANE PROTEIN YADS-RELATED"/>
    <property type="match status" value="1"/>
</dbReference>
<dbReference type="GO" id="GO:0005886">
    <property type="term" value="C:plasma membrane"/>
    <property type="evidence" value="ECO:0007669"/>
    <property type="project" value="UniProtKB-SubCell"/>
</dbReference>
<evidence type="ECO:0000256" key="5">
    <source>
        <dbReference type="ARBA" id="ARBA00022989"/>
    </source>
</evidence>
<evidence type="ECO:0000313" key="10">
    <source>
        <dbReference type="Proteomes" id="UP000244925"/>
    </source>
</evidence>
<feature type="transmembrane region" description="Helical" evidence="7">
    <location>
        <begin position="151"/>
        <end position="170"/>
    </location>
</feature>
<dbReference type="InterPro" id="IPR005115">
    <property type="entry name" value="Gly_transporter"/>
</dbReference>
<dbReference type="PANTHER" id="PTHR30506">
    <property type="entry name" value="INNER MEMBRANE PROTEIN"/>
    <property type="match status" value="1"/>
</dbReference>
<comment type="caution">
    <text evidence="9">The sequence shown here is derived from an EMBL/GenBank/DDBJ whole genome shotgun (WGS) entry which is preliminary data.</text>
</comment>
<feature type="domain" description="Glycine transporter" evidence="8">
    <location>
        <begin position="94"/>
        <end position="166"/>
    </location>
</feature>
<proteinExistence type="inferred from homology"/>
<dbReference type="AlphaFoldDB" id="A0A2V1IZ78"/>
<sequence>MDSTTFLFIIEMIGTAAAAISGIRLAANKSFDWFGAYTVGLVTAIGGGTLRDVLLDIPLFWMQSAWYLAVTAMSLATVIMLRRQLVRSDRILFIFDSIGLALFCVIGIQKTIAAGYPMWGAAVMGVITGAFGGVLRDILINEAPLIFSKDIYATACLAGALVYWLVMLLGGGYVCQGLACAATVILLRVLALRYNLALPSLSAIPVNNNK</sequence>
<keyword evidence="6 7" id="KW-0472">Membrane</keyword>
<evidence type="ECO:0000256" key="6">
    <source>
        <dbReference type="ARBA" id="ARBA00023136"/>
    </source>
</evidence>
<feature type="transmembrane region" description="Helical" evidence="7">
    <location>
        <begin position="6"/>
        <end position="27"/>
    </location>
</feature>
<feature type="transmembrane region" description="Helical" evidence="7">
    <location>
        <begin position="118"/>
        <end position="139"/>
    </location>
</feature>
<feature type="transmembrane region" description="Helical" evidence="7">
    <location>
        <begin position="34"/>
        <end position="54"/>
    </location>
</feature>
<keyword evidence="3" id="KW-1003">Cell membrane</keyword>
<feature type="transmembrane region" description="Helical" evidence="7">
    <location>
        <begin position="176"/>
        <end position="196"/>
    </location>
</feature>
<dbReference type="EMBL" id="PUBV01000002">
    <property type="protein sequence ID" value="PWB09415.1"/>
    <property type="molecule type" value="Genomic_DNA"/>
</dbReference>
<organism evidence="9 10">
    <name type="scientific">Paramuribaculum intestinale</name>
    <dbReference type="NCBI Taxonomy" id="2094151"/>
    <lineage>
        <taxon>Bacteria</taxon>
        <taxon>Pseudomonadati</taxon>
        <taxon>Bacteroidota</taxon>
        <taxon>Bacteroidia</taxon>
        <taxon>Bacteroidales</taxon>
        <taxon>Muribaculaceae</taxon>
        <taxon>Paramuribaculum</taxon>
    </lineage>
</organism>
<reference evidence="10" key="1">
    <citation type="submission" date="2018-02" db="EMBL/GenBank/DDBJ databases">
        <authorList>
            <person name="Clavel T."/>
            <person name="Strowig T."/>
        </authorList>
    </citation>
    <scope>NUCLEOTIDE SEQUENCE [LARGE SCALE GENOMIC DNA]</scope>
    <source>
        <strain evidence="10">DSM 100764</strain>
    </source>
</reference>
<dbReference type="RefSeq" id="WP_107035036.1">
    <property type="nucleotide sequence ID" value="NZ_CAOMDK010000028.1"/>
</dbReference>
<keyword evidence="4 7" id="KW-0812">Transmembrane</keyword>
<keyword evidence="10" id="KW-1185">Reference proteome</keyword>
<dbReference type="Pfam" id="PF03458">
    <property type="entry name" value="Gly_transporter"/>
    <property type="match status" value="2"/>
</dbReference>
<evidence type="ECO:0000313" key="9">
    <source>
        <dbReference type="EMBL" id="PWB09415.1"/>
    </source>
</evidence>
<evidence type="ECO:0000256" key="1">
    <source>
        <dbReference type="ARBA" id="ARBA00004651"/>
    </source>
</evidence>
<feature type="domain" description="Glycine transporter" evidence="8">
    <location>
        <begin position="9"/>
        <end position="81"/>
    </location>
</feature>
<evidence type="ECO:0000259" key="8">
    <source>
        <dbReference type="Pfam" id="PF03458"/>
    </source>
</evidence>
<evidence type="ECO:0000256" key="4">
    <source>
        <dbReference type="ARBA" id="ARBA00022692"/>
    </source>
</evidence>
<dbReference type="Proteomes" id="UP000244925">
    <property type="component" value="Unassembled WGS sequence"/>
</dbReference>
<evidence type="ECO:0000256" key="3">
    <source>
        <dbReference type="ARBA" id="ARBA00022475"/>
    </source>
</evidence>
<accession>A0A2V1IZ78</accession>
<gene>
    <name evidence="9" type="ORF">C5O25_01915</name>
</gene>
<feature type="transmembrane region" description="Helical" evidence="7">
    <location>
        <begin position="93"/>
        <end position="112"/>
    </location>
</feature>
<keyword evidence="5 7" id="KW-1133">Transmembrane helix</keyword>
<name>A0A2V1IZ78_9BACT</name>
<evidence type="ECO:0000256" key="7">
    <source>
        <dbReference type="SAM" id="Phobius"/>
    </source>
</evidence>
<feature type="transmembrane region" description="Helical" evidence="7">
    <location>
        <begin position="60"/>
        <end position="81"/>
    </location>
</feature>
<protein>
    <submittedName>
        <fullName evidence="9">Trimeric intracellular cation channel family protein</fullName>
    </submittedName>
</protein>
<comment type="subcellular location">
    <subcellularLocation>
        <location evidence="1">Cell membrane</location>
        <topology evidence="1">Multi-pass membrane protein</topology>
    </subcellularLocation>
</comment>